<evidence type="ECO:0000313" key="3">
    <source>
        <dbReference type="EMBL" id="NLV04095.1"/>
    </source>
</evidence>
<evidence type="ECO:0000313" key="4">
    <source>
        <dbReference type="EMBL" id="QIB79494.1"/>
    </source>
</evidence>
<reference evidence="4 5" key="2">
    <citation type="submission" date="2020-02" db="EMBL/GenBank/DDBJ databases">
        <title>Whole genome sequence of Haloferax alexandrinus pws1.</title>
        <authorList>
            <person name="Verma D.K."/>
            <person name="Gopal K."/>
            <person name="Prasad E.S."/>
        </authorList>
    </citation>
    <scope>NUCLEOTIDE SEQUENCE [LARGE SCALE GENOMIC DNA]</scope>
    <source>
        <strain evidence="4">Wsp1</strain>
        <strain evidence="5">wsp1</strain>
    </source>
</reference>
<name>A0A6C0UVK9_HALVO</name>
<gene>
    <name evidence="4" type="ORF">G3A49_15845</name>
    <name evidence="3" type="ORF">GOC85_16160</name>
</gene>
<keyword evidence="1" id="KW-0233">DNA recombination</keyword>
<dbReference type="InterPro" id="IPR011010">
    <property type="entry name" value="DNA_brk_join_enz"/>
</dbReference>
<accession>A0A6C0UVK9</accession>
<dbReference type="Proteomes" id="UP000619835">
    <property type="component" value="Unassembled WGS sequence"/>
</dbReference>
<dbReference type="EMBL" id="WOWC01000001">
    <property type="protein sequence ID" value="NLV04095.1"/>
    <property type="molecule type" value="Genomic_DNA"/>
</dbReference>
<evidence type="ECO:0000259" key="2">
    <source>
        <dbReference type="PROSITE" id="PS51898"/>
    </source>
</evidence>
<sequence>MRTERNKDGTWNVWMNRTEYRELPRQAHSDLAEIALRLMGDSGLRVAEVLDVTPNDISRRTDGRHYKLEVTSGKDTTGEHAHGKQRETWLPIDLEARINRYVQDDDNDIGPNDPVVQRSKRTLQGWVDRAADAAADATGDDDYRRVSSHDLRRCWAHHLLVEEGVSPRIVMALGGWSSYDAIEPYLAAPSEENIIKSMSEVSL</sequence>
<organism evidence="4 5">
    <name type="scientific">Haloferax volcanii</name>
    <name type="common">Halobacterium volcanii</name>
    <dbReference type="NCBI Taxonomy" id="2246"/>
    <lineage>
        <taxon>Archaea</taxon>
        <taxon>Methanobacteriati</taxon>
        <taxon>Methanobacteriota</taxon>
        <taxon>Stenosarchaea group</taxon>
        <taxon>Halobacteria</taxon>
        <taxon>Halobacteriales</taxon>
        <taxon>Haloferacaceae</taxon>
        <taxon>Haloferax</taxon>
    </lineage>
</organism>
<dbReference type="AlphaFoldDB" id="A0A6C0UVK9"/>
<dbReference type="PROSITE" id="PS51898">
    <property type="entry name" value="TYR_RECOMBINASE"/>
    <property type="match status" value="1"/>
</dbReference>
<proteinExistence type="predicted"/>
<dbReference type="SUPFAM" id="SSF56349">
    <property type="entry name" value="DNA breaking-rejoining enzymes"/>
    <property type="match status" value="1"/>
</dbReference>
<dbReference type="CDD" id="cd00397">
    <property type="entry name" value="DNA_BRE_C"/>
    <property type="match status" value="1"/>
</dbReference>
<dbReference type="Proteomes" id="UP000465667">
    <property type="component" value="Chromosome"/>
</dbReference>
<dbReference type="InterPro" id="IPR013762">
    <property type="entry name" value="Integrase-like_cat_sf"/>
</dbReference>
<protein>
    <submittedName>
        <fullName evidence="4">Site-specific integrase</fullName>
    </submittedName>
    <submittedName>
        <fullName evidence="3">Tyrosine-type recombinase/integrase</fullName>
    </submittedName>
</protein>
<reference evidence="3" key="1">
    <citation type="submission" date="2019-12" db="EMBL/GenBank/DDBJ databases">
        <title>Haloferax alexandrinus strain pws11.</title>
        <authorList>
            <person name="Verma D.K."/>
            <person name="Gopal K."/>
            <person name="Prasad E.S."/>
        </authorList>
    </citation>
    <scope>NUCLEOTIDE SEQUENCE</scope>
    <source>
        <strain evidence="3">Pws11</strain>
    </source>
</reference>
<dbReference type="GO" id="GO:0003677">
    <property type="term" value="F:DNA binding"/>
    <property type="evidence" value="ECO:0007669"/>
    <property type="project" value="InterPro"/>
</dbReference>
<dbReference type="InterPro" id="IPR002104">
    <property type="entry name" value="Integrase_catalytic"/>
</dbReference>
<dbReference type="RefSeq" id="WP_163489489.1">
    <property type="nucleotide sequence ID" value="NZ_CP048738.1"/>
</dbReference>
<dbReference type="GO" id="GO:0015074">
    <property type="term" value="P:DNA integration"/>
    <property type="evidence" value="ECO:0007669"/>
    <property type="project" value="InterPro"/>
</dbReference>
<dbReference type="GeneID" id="301160139"/>
<evidence type="ECO:0000313" key="5">
    <source>
        <dbReference type="Proteomes" id="UP000465667"/>
    </source>
</evidence>
<dbReference type="Pfam" id="PF00589">
    <property type="entry name" value="Phage_integrase"/>
    <property type="match status" value="1"/>
</dbReference>
<dbReference type="GO" id="GO:0006310">
    <property type="term" value="P:DNA recombination"/>
    <property type="evidence" value="ECO:0007669"/>
    <property type="project" value="UniProtKB-KW"/>
</dbReference>
<dbReference type="Gene3D" id="1.10.443.10">
    <property type="entry name" value="Intergrase catalytic core"/>
    <property type="match status" value="1"/>
</dbReference>
<evidence type="ECO:0000256" key="1">
    <source>
        <dbReference type="ARBA" id="ARBA00023172"/>
    </source>
</evidence>
<dbReference type="EMBL" id="CP048738">
    <property type="protein sequence ID" value="QIB79494.1"/>
    <property type="molecule type" value="Genomic_DNA"/>
</dbReference>
<feature type="domain" description="Tyr recombinase" evidence="2">
    <location>
        <begin position="10"/>
        <end position="199"/>
    </location>
</feature>
<dbReference type="KEGG" id="hale:G3A49_15845"/>